<organism evidence="2 3">
    <name type="scientific">Caenibius tardaugens NBRC 16725</name>
    <dbReference type="NCBI Taxonomy" id="1219035"/>
    <lineage>
        <taxon>Bacteria</taxon>
        <taxon>Pseudomonadati</taxon>
        <taxon>Pseudomonadota</taxon>
        <taxon>Alphaproteobacteria</taxon>
        <taxon>Sphingomonadales</taxon>
        <taxon>Erythrobacteraceae</taxon>
        <taxon>Caenibius</taxon>
    </lineage>
</organism>
<comment type="caution">
    <text evidence="2">The sequence shown here is derived from an EMBL/GenBank/DDBJ whole genome shotgun (WGS) entry which is preliminary data.</text>
</comment>
<dbReference type="RefSeq" id="WP_021690432.1">
    <property type="nucleotide sequence ID" value="NZ_BASZ01000005.1"/>
</dbReference>
<name>U2Y8F8_9SPHN</name>
<dbReference type="InterPro" id="IPR009799">
    <property type="entry name" value="EthD_dom"/>
</dbReference>
<dbReference type="SUPFAM" id="SSF54909">
    <property type="entry name" value="Dimeric alpha+beta barrel"/>
    <property type="match status" value="1"/>
</dbReference>
<dbReference type="eggNOG" id="ENOG502ZA6Z">
    <property type="taxonomic scope" value="Bacteria"/>
</dbReference>
<accession>U2Y8F8</accession>
<dbReference type="KEGG" id="ntd:EGO55_13495"/>
<dbReference type="AlphaFoldDB" id="U2Y8F8"/>
<sequence>MEKIIYALWANEGESRESFNARLLTSLPEALEKTGASRIRVNIRDAIVDPAAPLIQQWQAPQQDAVVQLWLPSANAMFRGPTDAAVAAHCGRFAAWLVAESAIIPNADHPPVAGQRTWGWSQCSFISFRQDISWKQAINHWHSHHANVAIYTQSNFEYIQNLIVRPLTDDAPTYDAFVEECFPLEAMTDTNAFYDAVGDDAKCASHLEDMIDSCNGFINFTQIDVVPTSQYDFAE</sequence>
<protein>
    <recommendedName>
        <fullName evidence="1">EthD domain-containing protein</fullName>
    </recommendedName>
</protein>
<dbReference type="OrthoDB" id="9015064at2"/>
<evidence type="ECO:0000313" key="3">
    <source>
        <dbReference type="Proteomes" id="UP000016568"/>
    </source>
</evidence>
<dbReference type="Proteomes" id="UP000016568">
    <property type="component" value="Unassembled WGS sequence"/>
</dbReference>
<dbReference type="InterPro" id="IPR011008">
    <property type="entry name" value="Dimeric_a/b-barrel"/>
</dbReference>
<gene>
    <name evidence="2" type="ORF">NT2_05_04470</name>
</gene>
<dbReference type="EMBL" id="BASZ01000005">
    <property type="protein sequence ID" value="GAD49526.1"/>
    <property type="molecule type" value="Genomic_DNA"/>
</dbReference>
<evidence type="ECO:0000259" key="1">
    <source>
        <dbReference type="Pfam" id="PF07110"/>
    </source>
</evidence>
<feature type="domain" description="EthD" evidence="1">
    <location>
        <begin position="129"/>
        <end position="204"/>
    </location>
</feature>
<proteinExistence type="predicted"/>
<keyword evidence="3" id="KW-1185">Reference proteome</keyword>
<dbReference type="Pfam" id="PF07110">
    <property type="entry name" value="EthD"/>
    <property type="match status" value="1"/>
</dbReference>
<reference evidence="2 3" key="1">
    <citation type="submission" date="2013-09" db="EMBL/GenBank/DDBJ databases">
        <title>Whole genome shotgun sequence of Novosphingobium tardaugens NBRC 16725.</title>
        <authorList>
            <person name="Isaki S."/>
            <person name="Hosoyama A."/>
            <person name="Tsuchikane K."/>
            <person name="Katsumata H."/>
            <person name="Ando Y."/>
            <person name="Yamazaki S."/>
            <person name="Fujita N."/>
        </authorList>
    </citation>
    <scope>NUCLEOTIDE SEQUENCE [LARGE SCALE GENOMIC DNA]</scope>
    <source>
        <strain evidence="2 3">NBRC 16725</strain>
    </source>
</reference>
<dbReference type="GO" id="GO:0016491">
    <property type="term" value="F:oxidoreductase activity"/>
    <property type="evidence" value="ECO:0007669"/>
    <property type="project" value="InterPro"/>
</dbReference>
<evidence type="ECO:0000313" key="2">
    <source>
        <dbReference type="EMBL" id="GAD49526.1"/>
    </source>
</evidence>